<reference evidence="11" key="1">
    <citation type="submission" date="2016-04" db="EMBL/GenBank/DDBJ databases">
        <title>Cephalotus genome sequencing.</title>
        <authorList>
            <person name="Fukushima K."/>
            <person name="Hasebe M."/>
            <person name="Fang X."/>
        </authorList>
    </citation>
    <scope>NUCLEOTIDE SEQUENCE [LARGE SCALE GENOMIC DNA]</scope>
    <source>
        <strain evidence="11">cv. St1</strain>
    </source>
</reference>
<dbReference type="PIRSF" id="PIRSF036417">
    <property type="entry name" value="3-ktacl-CoA_syn"/>
    <property type="match status" value="1"/>
</dbReference>
<accession>A0A1Q3DE96</accession>
<dbReference type="OrthoDB" id="329835at2759"/>
<proteinExistence type="inferred from homology"/>
<evidence type="ECO:0000256" key="1">
    <source>
        <dbReference type="ARBA" id="ARBA00005194"/>
    </source>
</evidence>
<dbReference type="InterPro" id="IPR013601">
    <property type="entry name" value="FAE1_typ3_polyketide_synth"/>
</dbReference>
<evidence type="ECO:0000259" key="8">
    <source>
        <dbReference type="Pfam" id="PF08392"/>
    </source>
</evidence>
<dbReference type="EC" id="2.3.1.-" evidence="6"/>
<dbReference type="InterPro" id="IPR012392">
    <property type="entry name" value="3-ktacl-CoA_syn"/>
</dbReference>
<keyword evidence="11" id="KW-1185">Reference proteome</keyword>
<evidence type="ECO:0000256" key="7">
    <source>
        <dbReference type="SAM" id="Phobius"/>
    </source>
</evidence>
<dbReference type="Pfam" id="PF08541">
    <property type="entry name" value="ACP_syn_III_C"/>
    <property type="match status" value="1"/>
</dbReference>
<dbReference type="Gene3D" id="3.40.47.10">
    <property type="match status" value="1"/>
</dbReference>
<dbReference type="InterPro" id="IPR013747">
    <property type="entry name" value="ACP_syn_III_C"/>
</dbReference>
<keyword evidence="7" id="KW-0812">Transmembrane</keyword>
<dbReference type="GO" id="GO:0016020">
    <property type="term" value="C:membrane"/>
    <property type="evidence" value="ECO:0007669"/>
    <property type="project" value="InterPro"/>
</dbReference>
<comment type="pathway">
    <text evidence="1 6">Lipid metabolism; fatty acid biosynthesis.</text>
</comment>
<evidence type="ECO:0000256" key="3">
    <source>
        <dbReference type="ARBA" id="ARBA00022679"/>
    </source>
</evidence>
<feature type="transmembrane region" description="Helical" evidence="7">
    <location>
        <begin position="31"/>
        <end position="50"/>
    </location>
</feature>
<organism evidence="10 11">
    <name type="scientific">Cephalotus follicularis</name>
    <name type="common">Albany pitcher plant</name>
    <dbReference type="NCBI Taxonomy" id="3775"/>
    <lineage>
        <taxon>Eukaryota</taxon>
        <taxon>Viridiplantae</taxon>
        <taxon>Streptophyta</taxon>
        <taxon>Embryophyta</taxon>
        <taxon>Tracheophyta</taxon>
        <taxon>Spermatophyta</taxon>
        <taxon>Magnoliopsida</taxon>
        <taxon>eudicotyledons</taxon>
        <taxon>Gunneridae</taxon>
        <taxon>Pentapetalae</taxon>
        <taxon>rosids</taxon>
        <taxon>fabids</taxon>
        <taxon>Oxalidales</taxon>
        <taxon>Cephalotaceae</taxon>
        <taxon>Cephalotus</taxon>
    </lineage>
</organism>
<dbReference type="GO" id="GO:0006633">
    <property type="term" value="P:fatty acid biosynthetic process"/>
    <property type="evidence" value="ECO:0007669"/>
    <property type="project" value="UniProtKB-UniPathway"/>
</dbReference>
<dbReference type="GO" id="GO:0009922">
    <property type="term" value="F:fatty acid elongase activity"/>
    <property type="evidence" value="ECO:0007669"/>
    <property type="project" value="UniProtKB-EC"/>
</dbReference>
<evidence type="ECO:0000313" key="10">
    <source>
        <dbReference type="EMBL" id="GAV90588.1"/>
    </source>
</evidence>
<name>A0A1Q3DE96_CEPFO</name>
<evidence type="ECO:0000256" key="6">
    <source>
        <dbReference type="PIRNR" id="PIRNR036417"/>
    </source>
</evidence>
<comment type="catalytic activity">
    <reaction evidence="5">
        <text>a very-long-chain acyl-CoA + malonyl-CoA + H(+) = a very-long-chain 3-oxoacyl-CoA + CO2 + CoA</text>
        <dbReference type="Rhea" id="RHEA:32727"/>
        <dbReference type="ChEBI" id="CHEBI:15378"/>
        <dbReference type="ChEBI" id="CHEBI:16526"/>
        <dbReference type="ChEBI" id="CHEBI:57287"/>
        <dbReference type="ChEBI" id="CHEBI:57384"/>
        <dbReference type="ChEBI" id="CHEBI:90725"/>
        <dbReference type="ChEBI" id="CHEBI:90736"/>
        <dbReference type="EC" id="2.3.1.199"/>
    </reaction>
</comment>
<sequence length="478" mass="53537">MFNVTTSHDLVKFTGHPYLTSFASFTSYPNLISIASFLCLIPLLLLSNIIKRNKLCKVFLVDFACYKPPTTQICNSETFLDRMRFSEKFSEASLVFMRTILEKAGLGQSTYVPEAFLRKPMNPCLENSRREAEMVMFGAVDELLAKTGVEGKDIGIVIVNCSIFNVVPSLCAMIVNRYKLGEDTVSYNLSGMGCSAGLIAIGLAKQLLQVRNTSYALVVSTENITENCYFGNDLSKLLCNCIFRVGGAAMLLTNLPSRYNIAKYQLIHTVHNNTTTSDCSYNCVFHEEDHQGQAGVTITKDLMVVASKTIEANVITLGRLVLPIREQILYVTNYIIKRFALTKVDPYVPKFKKTFDHIITQVGGKPVLDEVKRKLDLTKSDMEASTMTLYRFGNTSSSSVWYGLTYAETKGKIKRGDRVWQIAFGAGFMCSSVIWRAMKTVDREKNNPWSDEIDGFPVDLELEISGSTPYHFEPSEKI</sequence>
<dbReference type="PANTHER" id="PTHR31561">
    <property type="entry name" value="3-KETOACYL-COA SYNTHASE"/>
    <property type="match status" value="1"/>
</dbReference>
<dbReference type="InParanoid" id="A0A1Q3DE96"/>
<dbReference type="UniPathway" id="UPA00094"/>
<feature type="domain" description="Beta-ketoacyl-[acyl-carrier-protein] synthase III C-terminal" evidence="9">
    <location>
        <begin position="356"/>
        <end position="436"/>
    </location>
</feature>
<evidence type="ECO:0000256" key="2">
    <source>
        <dbReference type="ARBA" id="ARBA00005531"/>
    </source>
</evidence>
<dbReference type="STRING" id="3775.A0A1Q3DE96"/>
<dbReference type="EMBL" id="BDDD01006404">
    <property type="protein sequence ID" value="GAV90588.1"/>
    <property type="molecule type" value="Genomic_DNA"/>
</dbReference>
<gene>
    <name evidence="10" type="ORF">CFOL_v3_33997</name>
</gene>
<evidence type="ECO:0000259" key="9">
    <source>
        <dbReference type="Pfam" id="PF08541"/>
    </source>
</evidence>
<dbReference type="Proteomes" id="UP000187406">
    <property type="component" value="Unassembled WGS sequence"/>
</dbReference>
<feature type="domain" description="FAE" evidence="8">
    <location>
        <begin position="51"/>
        <end position="338"/>
    </location>
</feature>
<keyword evidence="3 6" id="KW-0808">Transferase</keyword>
<keyword evidence="4 6" id="KW-0012">Acyltransferase</keyword>
<dbReference type="CDD" id="cd00831">
    <property type="entry name" value="CHS_like"/>
    <property type="match status" value="1"/>
</dbReference>
<dbReference type="InterPro" id="IPR016039">
    <property type="entry name" value="Thiolase-like"/>
</dbReference>
<evidence type="ECO:0000256" key="5">
    <source>
        <dbReference type="ARBA" id="ARBA00047375"/>
    </source>
</evidence>
<comment type="caution">
    <text evidence="10">The sequence shown here is derived from an EMBL/GenBank/DDBJ whole genome shotgun (WGS) entry which is preliminary data.</text>
</comment>
<feature type="transmembrane region" description="Helical" evidence="7">
    <location>
        <begin position="154"/>
        <end position="175"/>
    </location>
</feature>
<evidence type="ECO:0000313" key="11">
    <source>
        <dbReference type="Proteomes" id="UP000187406"/>
    </source>
</evidence>
<evidence type="ECO:0000256" key="4">
    <source>
        <dbReference type="ARBA" id="ARBA00023315"/>
    </source>
</evidence>
<dbReference type="AlphaFoldDB" id="A0A1Q3DE96"/>
<protein>
    <recommendedName>
        <fullName evidence="6">3-ketoacyl-CoA synthase</fullName>
        <ecNumber evidence="6">2.3.1.-</ecNumber>
    </recommendedName>
</protein>
<keyword evidence="7" id="KW-1133">Transmembrane helix</keyword>
<dbReference type="SUPFAM" id="SSF53901">
    <property type="entry name" value="Thiolase-like"/>
    <property type="match status" value="2"/>
</dbReference>
<keyword evidence="7" id="KW-0472">Membrane</keyword>
<dbReference type="Pfam" id="PF08392">
    <property type="entry name" value="FAE1_CUT1_RppA"/>
    <property type="match status" value="1"/>
</dbReference>
<comment type="similarity">
    <text evidence="2 6">Belongs to the thiolase-like superfamily. Chalcone/stilbene synthases family.</text>
</comment>